<keyword evidence="3" id="KW-1185">Reference proteome</keyword>
<evidence type="ECO:0000256" key="1">
    <source>
        <dbReference type="SAM" id="MobiDB-lite"/>
    </source>
</evidence>
<evidence type="ECO:0000313" key="2">
    <source>
        <dbReference type="EMBL" id="MCT7310074.1"/>
    </source>
</evidence>
<reference evidence="2 3" key="1">
    <citation type="journal article" date="2023" name="Front. Microbiol.">
        <title>Ralstonia chuxiongensis sp. nov., Ralstonia mojiangensis sp. nov., and Ralstonia soli sp. nov., isolated from tobacco fields, are three novel species in the family Burkholderiaceae.</title>
        <authorList>
            <person name="Lu C.H."/>
            <person name="Zhang Y.Y."/>
            <person name="Jiang N."/>
            <person name="Chen W."/>
            <person name="Shao X."/>
            <person name="Zhao Z.M."/>
            <person name="Lu W.L."/>
            <person name="Hu X."/>
            <person name="Xi Y.X."/>
            <person name="Zou S.Y."/>
            <person name="Wei Q.J."/>
            <person name="Lin Z.L."/>
            <person name="Gong L."/>
            <person name="Gai X.T."/>
            <person name="Zhang L.Q."/>
            <person name="Li J.Y."/>
            <person name="Jin Y."/>
            <person name="Xia Z.Y."/>
        </authorList>
    </citation>
    <scope>NUCLEOTIDE SEQUENCE [LARGE SCALE GENOMIC DNA]</scope>
    <source>
        <strain evidence="2 3">22TCJT01-1</strain>
    </source>
</reference>
<protein>
    <submittedName>
        <fullName evidence="2">Uncharacterized protein</fullName>
    </submittedName>
</protein>
<accession>A0ABT2L5T9</accession>
<sequence>MDTSNFFNTQGNPSCLMDSHTSHGTTDPHTETDWYKTPRKLLQPGDKYFLLCSQCGTPHFADSSFDFNGPMTCTVCFSDVYNGGGLEIAHTVIDGMQCEHPALFDVVPASFFWGRKVFATNGEAVHHSFSTRLQKSDANCTNCGCCDDGQSAGTVAANAEQAESVASPPEHLHSDIASECEFCGMSHRASEPCVSPRGALPPGEKYVTVCNVCTTIYVTDKASDDAAEGSVCPYCLVDSRKRSDVRVPTLAYRFPHEFAVPREYITARDQLGDPATFQGAPIQGVGFER</sequence>
<dbReference type="EMBL" id="JAOCQI010000001">
    <property type="protein sequence ID" value="MCT7310074.1"/>
    <property type="molecule type" value="Genomic_DNA"/>
</dbReference>
<feature type="compositionally biased region" description="Polar residues" evidence="1">
    <location>
        <begin position="1"/>
        <end position="13"/>
    </location>
</feature>
<evidence type="ECO:0000313" key="3">
    <source>
        <dbReference type="Proteomes" id="UP001164420"/>
    </source>
</evidence>
<gene>
    <name evidence="2" type="ORF">N5J06_03905</name>
</gene>
<proteinExistence type="predicted"/>
<dbReference type="Proteomes" id="UP001164420">
    <property type="component" value="Unassembled WGS sequence"/>
</dbReference>
<comment type="caution">
    <text evidence="2">The sequence shown here is derived from an EMBL/GenBank/DDBJ whole genome shotgun (WGS) entry which is preliminary data.</text>
</comment>
<name>A0ABT2L5T9_9RALS</name>
<dbReference type="RefSeq" id="WP_260784662.1">
    <property type="nucleotide sequence ID" value="NZ_JAOCQI010000001.1"/>
</dbReference>
<organism evidence="2 3">
    <name type="scientific">Ralstonia mojiangensis</name>
    <dbReference type="NCBI Taxonomy" id="2953895"/>
    <lineage>
        <taxon>Bacteria</taxon>
        <taxon>Pseudomonadati</taxon>
        <taxon>Pseudomonadota</taxon>
        <taxon>Betaproteobacteria</taxon>
        <taxon>Burkholderiales</taxon>
        <taxon>Burkholderiaceae</taxon>
        <taxon>Ralstonia</taxon>
    </lineage>
</organism>
<feature type="region of interest" description="Disordered" evidence="1">
    <location>
        <begin position="1"/>
        <end position="32"/>
    </location>
</feature>